<sequence>MPAVPQDREVRRALLLAPTTVLDLSVYAPTSSYSVQTDRPH</sequence>
<dbReference type="Proteomes" id="UP000552709">
    <property type="component" value="Unassembled WGS sequence"/>
</dbReference>
<reference evidence="1 2" key="1">
    <citation type="submission" date="2020-08" db="EMBL/GenBank/DDBJ databases">
        <title>Genomic Encyclopedia of Type Strains, Phase IV (KMG-IV): sequencing the most valuable type-strain genomes for metagenomic binning, comparative biology and taxonomic classification.</title>
        <authorList>
            <person name="Goeker M."/>
        </authorList>
    </citation>
    <scope>NUCLEOTIDE SEQUENCE [LARGE SCALE GENOMIC DNA]</scope>
    <source>
        <strain evidence="1 2">DSM 27939</strain>
    </source>
</reference>
<comment type="caution">
    <text evidence="1">The sequence shown here is derived from an EMBL/GenBank/DDBJ whole genome shotgun (WGS) entry which is preliminary data.</text>
</comment>
<organism evidence="1 2">
    <name type="scientific">Deinococcus humi</name>
    <dbReference type="NCBI Taxonomy" id="662880"/>
    <lineage>
        <taxon>Bacteria</taxon>
        <taxon>Thermotogati</taxon>
        <taxon>Deinococcota</taxon>
        <taxon>Deinococci</taxon>
        <taxon>Deinococcales</taxon>
        <taxon>Deinococcaceae</taxon>
        <taxon>Deinococcus</taxon>
    </lineage>
</organism>
<protein>
    <submittedName>
        <fullName evidence="1">Uncharacterized protein</fullName>
    </submittedName>
</protein>
<evidence type="ECO:0000313" key="2">
    <source>
        <dbReference type="Proteomes" id="UP000552709"/>
    </source>
</evidence>
<keyword evidence="2" id="KW-1185">Reference proteome</keyword>
<dbReference type="EMBL" id="JACHFL010000006">
    <property type="protein sequence ID" value="MBB5363724.1"/>
    <property type="molecule type" value="Genomic_DNA"/>
</dbReference>
<accession>A0A7W8JV64</accession>
<name>A0A7W8JV64_9DEIO</name>
<proteinExistence type="predicted"/>
<gene>
    <name evidence="1" type="ORF">HNQ08_002830</name>
</gene>
<dbReference type="AlphaFoldDB" id="A0A7W8JV64"/>
<evidence type="ECO:0000313" key="1">
    <source>
        <dbReference type="EMBL" id="MBB5363724.1"/>
    </source>
</evidence>
<dbReference type="RefSeq" id="WP_268240010.1">
    <property type="nucleotide sequence ID" value="NZ_JACHFL010000006.1"/>
</dbReference>